<organism evidence="2 3">
    <name type="scientific">Ceratopteris richardii</name>
    <name type="common">Triangle waterfern</name>
    <dbReference type="NCBI Taxonomy" id="49495"/>
    <lineage>
        <taxon>Eukaryota</taxon>
        <taxon>Viridiplantae</taxon>
        <taxon>Streptophyta</taxon>
        <taxon>Embryophyta</taxon>
        <taxon>Tracheophyta</taxon>
        <taxon>Polypodiopsida</taxon>
        <taxon>Polypodiidae</taxon>
        <taxon>Polypodiales</taxon>
        <taxon>Pteridineae</taxon>
        <taxon>Pteridaceae</taxon>
        <taxon>Parkerioideae</taxon>
        <taxon>Ceratopteris</taxon>
    </lineage>
</organism>
<dbReference type="EMBL" id="CM035407">
    <property type="protein sequence ID" value="KAH7443960.1"/>
    <property type="molecule type" value="Genomic_DNA"/>
</dbReference>
<protein>
    <submittedName>
        <fullName evidence="2">Uncharacterized protein</fullName>
    </submittedName>
</protein>
<accession>A0A8T2V9T6</accession>
<keyword evidence="3" id="KW-1185">Reference proteome</keyword>
<gene>
    <name evidence="2" type="ORF">KP509_02G058400</name>
</gene>
<evidence type="ECO:0000313" key="2">
    <source>
        <dbReference type="EMBL" id="KAH7443960.1"/>
    </source>
</evidence>
<evidence type="ECO:0000313" key="3">
    <source>
        <dbReference type="Proteomes" id="UP000825935"/>
    </source>
</evidence>
<dbReference type="AlphaFoldDB" id="A0A8T2V9T6"/>
<comment type="caution">
    <text evidence="2">The sequence shown here is derived from an EMBL/GenBank/DDBJ whole genome shotgun (WGS) entry which is preliminary data.</text>
</comment>
<reference evidence="2" key="1">
    <citation type="submission" date="2021-08" db="EMBL/GenBank/DDBJ databases">
        <title>WGS assembly of Ceratopteris richardii.</title>
        <authorList>
            <person name="Marchant D.B."/>
            <person name="Chen G."/>
            <person name="Jenkins J."/>
            <person name="Shu S."/>
            <person name="Leebens-Mack J."/>
            <person name="Grimwood J."/>
            <person name="Schmutz J."/>
            <person name="Soltis P."/>
            <person name="Soltis D."/>
            <person name="Chen Z.-H."/>
        </authorList>
    </citation>
    <scope>NUCLEOTIDE SEQUENCE</scope>
    <source>
        <strain evidence="2">Whitten #5841</strain>
        <tissue evidence="2">Leaf</tissue>
    </source>
</reference>
<evidence type="ECO:0000256" key="1">
    <source>
        <dbReference type="SAM" id="MobiDB-lite"/>
    </source>
</evidence>
<feature type="region of interest" description="Disordered" evidence="1">
    <location>
        <begin position="35"/>
        <end position="59"/>
    </location>
</feature>
<dbReference type="Proteomes" id="UP000825935">
    <property type="component" value="Chromosome 2"/>
</dbReference>
<proteinExistence type="predicted"/>
<sequence length="461" mass="51016">MCKMAAFSYCFVNGTVYDQSDGDLSKLYPDVELSETRKRSRLSADEAFEGSSPHSGGQLYNQFQVKDKGGKQETCLNDRQVDLGEVSSRLDEVHHHLNEVSDKDDMNRLSSCNMSDALNTEDETQHNLIVFLEEDVTGHDAAANELGRNSVPVPGLGKDCGARPDAREDYDEGIVNLPSGAMTKGSKQKKSVEHVFSEESPTKKVRFHESNLGDSPAKGCKPLLKKSLVTSVKRKNINEIVDQGIAKRKLLTANEKPGHSAERTCSFGVGIPPIRKRKRADVSRALQKIYPEDKKQTIVNLSRGEDPGVKNSKGVTLNKKRSIPVGRTSAVSVGISLTRKRKRAVYSEISHEETEQMIVELIQTEGRGVKRRRTLTLNETTAVPDGRTCTNGMSGCLIKKRNVADESGGFPKITEYESNVPKVVHAEIILLYARSKESYFGVVALLDDTSMIHEKCSTWIF</sequence>
<name>A0A8T2V9T6_CERRI</name>